<accession>E6PIU5</accession>
<proteinExistence type="predicted"/>
<comment type="caution">
    <text evidence="1">The sequence shown here is derived from an EMBL/GenBank/DDBJ whole genome shotgun (WGS) entry which is preliminary data.</text>
</comment>
<gene>
    <name evidence="1" type="ORF">CARN1_0866</name>
</gene>
<dbReference type="AlphaFoldDB" id="E6PIU5"/>
<evidence type="ECO:0000313" key="1">
    <source>
        <dbReference type="EMBL" id="CBH76386.1"/>
    </source>
</evidence>
<reference evidence="1" key="1">
    <citation type="submission" date="2009-10" db="EMBL/GenBank/DDBJ databases">
        <title>Diversity of trophic interactions inside an arsenic-rich microbial ecosystem.</title>
        <authorList>
            <person name="Bertin P.N."/>
            <person name="Heinrich-Salmeron A."/>
            <person name="Pelletier E."/>
            <person name="Goulhen-Chollet F."/>
            <person name="Arsene-Ploetze F."/>
            <person name="Gallien S."/>
            <person name="Calteau A."/>
            <person name="Vallenet D."/>
            <person name="Casiot C."/>
            <person name="Chane-Woon-Ming B."/>
            <person name="Giloteaux L."/>
            <person name="Barakat M."/>
            <person name="Bonnefoy V."/>
            <person name="Bruneel O."/>
            <person name="Chandler M."/>
            <person name="Cleiss J."/>
            <person name="Duran R."/>
            <person name="Elbaz-Poulichet F."/>
            <person name="Fonknechten N."/>
            <person name="Lauga B."/>
            <person name="Mornico D."/>
            <person name="Ortet P."/>
            <person name="Schaeffer C."/>
            <person name="Siguier P."/>
            <person name="Alexander Thil Smith A."/>
            <person name="Van Dorsselaer A."/>
            <person name="Weissenbach J."/>
            <person name="Medigue C."/>
            <person name="Le Paslier D."/>
        </authorList>
    </citation>
    <scope>NUCLEOTIDE SEQUENCE</scope>
</reference>
<name>E6PIU5_9ZZZZ</name>
<dbReference type="EMBL" id="CABL01000019">
    <property type="protein sequence ID" value="CBH76386.1"/>
    <property type="molecule type" value="Genomic_DNA"/>
</dbReference>
<sequence>MRSRDRGGALYMIHHIFSVSLASPIIDTEGAPRNLTFMAAICTYGRFPVVKWGGGWDRR</sequence>
<organism evidence="1">
    <name type="scientific">mine drainage metagenome</name>
    <dbReference type="NCBI Taxonomy" id="410659"/>
    <lineage>
        <taxon>unclassified sequences</taxon>
        <taxon>metagenomes</taxon>
        <taxon>ecological metagenomes</taxon>
    </lineage>
</organism>
<protein>
    <submittedName>
        <fullName evidence="1">Uncharacterized protein</fullName>
    </submittedName>
</protein>